<feature type="compositionally biased region" description="Basic and acidic residues" evidence="1">
    <location>
        <begin position="32"/>
        <end position="45"/>
    </location>
</feature>
<gene>
    <name evidence="2" type="ORF">Rhopal_005684-T1</name>
</gene>
<evidence type="ECO:0000313" key="3">
    <source>
        <dbReference type="Proteomes" id="UP001342314"/>
    </source>
</evidence>
<feature type="compositionally biased region" description="Low complexity" evidence="1">
    <location>
        <begin position="389"/>
        <end position="398"/>
    </location>
</feature>
<feature type="region of interest" description="Disordered" evidence="1">
    <location>
        <begin position="325"/>
        <end position="451"/>
    </location>
</feature>
<feature type="compositionally biased region" description="Acidic residues" evidence="1">
    <location>
        <begin position="353"/>
        <end position="365"/>
    </location>
</feature>
<reference evidence="2 3" key="1">
    <citation type="submission" date="2021-12" db="EMBL/GenBank/DDBJ databases">
        <title>High titer production of polyol ester of fatty acids by Rhodotorula paludigena BS15 towards product separation-free biomass refinery.</title>
        <authorList>
            <person name="Mano J."/>
            <person name="Ono H."/>
            <person name="Tanaka T."/>
            <person name="Naito K."/>
            <person name="Sushida H."/>
            <person name="Ike M."/>
            <person name="Tokuyasu K."/>
            <person name="Kitaoka M."/>
        </authorList>
    </citation>
    <scope>NUCLEOTIDE SEQUENCE [LARGE SCALE GENOMIC DNA]</scope>
    <source>
        <strain evidence="2 3">BS15</strain>
    </source>
</reference>
<accession>A0AAV5GQ63</accession>
<feature type="compositionally biased region" description="Low complexity" evidence="1">
    <location>
        <begin position="53"/>
        <end position="72"/>
    </location>
</feature>
<dbReference type="AlphaFoldDB" id="A0AAV5GQ63"/>
<evidence type="ECO:0000313" key="2">
    <source>
        <dbReference type="EMBL" id="GJN92649.1"/>
    </source>
</evidence>
<feature type="compositionally biased region" description="Basic and acidic residues" evidence="1">
    <location>
        <begin position="325"/>
        <end position="336"/>
    </location>
</feature>
<name>A0AAV5GQ63_9BASI</name>
<sequence>MPSQPQSSQARNNKKARRAKQNGHQTSSVQASRDRIGAREGKAIREGTWAGPAGSWTARAAAEAAAGPGQLGSSMPRKSAETTSEVVAQAMRAYATHEAVGARISETPALAAQPELVQRFKKSDNIMLRAMSTVLRRAEQQDRVAGQRSMQTSQLSLAGTANSLVTSQSAAPTRQQTAPQFGSPGPFPAFTFTSPTPSRRHNATMHGSQQAAPARRPPSRPTLSQLNLPPILPLSPAAPRQSAGKQRAGEDAAGQERLQTAERKERVESSVPARKDALSDEELPPPALPHIGDMVRSVRVRTSTDAAGASKSAFACIERLRERIKQGEEQGEEPRMEMSASFRRMHEQTVEKNDEEWADEDDEMEERSASSSSAHDPGKWRPRIKPWVPFYQAPRAFAAPPPAQPHPPYTSSPAQSTPQPALRPPPTAPRAMRDGGAVTFDLLPNEPGRVPNEREVAWRPRFECPGPSQVPPALAAFTAF</sequence>
<organism evidence="2 3">
    <name type="scientific">Rhodotorula paludigena</name>
    <dbReference type="NCBI Taxonomy" id="86838"/>
    <lineage>
        <taxon>Eukaryota</taxon>
        <taxon>Fungi</taxon>
        <taxon>Dikarya</taxon>
        <taxon>Basidiomycota</taxon>
        <taxon>Pucciniomycotina</taxon>
        <taxon>Microbotryomycetes</taxon>
        <taxon>Sporidiobolales</taxon>
        <taxon>Sporidiobolaceae</taxon>
        <taxon>Rhodotorula</taxon>
    </lineage>
</organism>
<feature type="compositionally biased region" description="Basic residues" evidence="1">
    <location>
        <begin position="12"/>
        <end position="21"/>
    </location>
</feature>
<keyword evidence="3" id="KW-1185">Reference proteome</keyword>
<comment type="caution">
    <text evidence="2">The sequence shown here is derived from an EMBL/GenBank/DDBJ whole genome shotgun (WGS) entry which is preliminary data.</text>
</comment>
<evidence type="ECO:0000256" key="1">
    <source>
        <dbReference type="SAM" id="MobiDB-lite"/>
    </source>
</evidence>
<feature type="compositionally biased region" description="Pro residues" evidence="1">
    <location>
        <begin position="399"/>
        <end position="410"/>
    </location>
</feature>
<feature type="compositionally biased region" description="Low complexity" evidence="1">
    <location>
        <begin position="221"/>
        <end position="239"/>
    </location>
</feature>
<feature type="region of interest" description="Disordered" evidence="1">
    <location>
        <begin position="1"/>
        <end position="84"/>
    </location>
</feature>
<feature type="region of interest" description="Disordered" evidence="1">
    <location>
        <begin position="165"/>
        <end position="290"/>
    </location>
</feature>
<proteinExistence type="predicted"/>
<feature type="compositionally biased region" description="Low complexity" evidence="1">
    <location>
        <begin position="181"/>
        <end position="197"/>
    </location>
</feature>
<feature type="compositionally biased region" description="Polar residues" evidence="1">
    <location>
        <begin position="22"/>
        <end position="31"/>
    </location>
</feature>
<feature type="compositionally biased region" description="Basic and acidic residues" evidence="1">
    <location>
        <begin position="259"/>
        <end position="278"/>
    </location>
</feature>
<dbReference type="Proteomes" id="UP001342314">
    <property type="component" value="Unassembled WGS sequence"/>
</dbReference>
<dbReference type="EMBL" id="BQKY01000012">
    <property type="protein sequence ID" value="GJN92649.1"/>
    <property type="molecule type" value="Genomic_DNA"/>
</dbReference>
<feature type="compositionally biased region" description="Polar residues" evidence="1">
    <location>
        <begin position="1"/>
        <end position="11"/>
    </location>
</feature>
<protein>
    <submittedName>
        <fullName evidence="2">Uncharacterized protein</fullName>
    </submittedName>
</protein>
<feature type="compositionally biased region" description="Polar residues" evidence="1">
    <location>
        <begin position="165"/>
        <end position="180"/>
    </location>
</feature>